<feature type="compositionally biased region" description="Pro residues" evidence="8">
    <location>
        <begin position="919"/>
        <end position="928"/>
    </location>
</feature>
<feature type="compositionally biased region" description="Polar residues" evidence="8">
    <location>
        <begin position="498"/>
        <end position="526"/>
    </location>
</feature>
<dbReference type="GO" id="GO:0005634">
    <property type="term" value="C:nucleus"/>
    <property type="evidence" value="ECO:0007669"/>
    <property type="project" value="UniProtKB-SubCell"/>
</dbReference>
<dbReference type="eggNOG" id="ENOG502S12Q">
    <property type="taxonomic scope" value="Eukaryota"/>
</dbReference>
<dbReference type="EMBL" id="LATX01002383">
    <property type="protein sequence ID" value="KTB30500.1"/>
    <property type="molecule type" value="Genomic_DNA"/>
</dbReference>
<keyword evidence="6" id="KW-0539">Nucleus</keyword>
<feature type="compositionally biased region" description="Polar residues" evidence="8">
    <location>
        <begin position="723"/>
        <end position="732"/>
    </location>
</feature>
<evidence type="ECO:0000256" key="1">
    <source>
        <dbReference type="ARBA" id="ARBA00004123"/>
    </source>
</evidence>
<dbReference type="GO" id="GO:0008270">
    <property type="term" value="F:zinc ion binding"/>
    <property type="evidence" value="ECO:0007669"/>
    <property type="project" value="UniProtKB-KW"/>
</dbReference>
<name>A0A0W0F2M6_MONRR</name>
<feature type="compositionally biased region" description="Polar residues" evidence="8">
    <location>
        <begin position="1201"/>
        <end position="1210"/>
    </location>
</feature>
<dbReference type="Gene3D" id="3.30.160.60">
    <property type="entry name" value="Classic Zinc Finger"/>
    <property type="match status" value="2"/>
</dbReference>
<sequence length="1328" mass="145599">MENEKTLKKAGPSTIHEKFLVGYQGWFTCAGDGDPIDPGHHGWLHWFNFPIPHGGHPCIDLWPDTSECSQSELYPAPGLTYKNGQQAFLFSSRNPKTVQRHFHWMARHGVDGAFLQRFAGQCDLDSGRFGMRHLRDEIGDRVREAAEKEGRVFAIMYDVSGVPADRIAKVIETDWIHLLREKCIIDSPSYLRERGKPVVALWGFGFHERHHTPEVVRRITNFIRQSTPGGAYIMAGTPAHWRTATEDADRDPKFLDVWLEEFDAISPWMVGRLRNNEDVDTFADYTMKFDVEMLRKRHEQGKRKVDYIPVVYPGFSGLNLSEGRGELNGVKRDGGRLSLSPLQTSHSDVQPERFFWKQIFNAKRLGVRTMYGAMWDEYDEGTAFMPVVEKARLLPEGGGYPFLALDADGYDLPSDWYMRICGFAAEGLRSERMIHETFPSKELQDYWSSRPRYEDTGKQSNTGEGSSGQPYEDWLQSQKETKDELPPPPYSLEAEEVPQSQPSNPSTSVDASLTPTPNTSNQSQVHATDVTAPAHQATVPNSSSTNFVPQPSAPHSQGADMTTLTDDFARQGISAVSQGISPQVPVTTSSSFHSSHSTPASSSPGPSSRPPVSPPPLHPQSRPRPNLASRPSSRPRPPEQTKPQSQASGRLETVSPGSAGLPSGPHFPSPQPQEAWAPSDWGANRPPSQQVQYQPYQRPSPLPQSPIPNSGDGAQSYRPHGTPSPQQHSNYSIVGDPSSLRPHTSPSPSSSYFPTGTPHHQHSLGNAGGSNQSPVHFPQPEPNNSSVSASLGRPVNVMNSYSPPITPSPMFPQAGPSQSQQHDVAHPIQHHPHPPYHQNPYDSNPYPASPGPSPYHTPEHHTNYGSAEQSYPSYGPGPGPRPSMAPAGNGGYRPSYIQPSHQGPSPSSWPLESQVQSNVPPPPPPRPVGTPAQHQPAYPGGYTSVNTPSSSSSSMPGNFPGSAAFGYALNAVDRVAGRKTRDQLESQLGNIAQTGGKLFREISTSVPPPAPTQQHHATGMTHPGNLARPFSDLYPEDISPYQQHWASSSAHGFDPAPFADPLGPGSNFTSLKGTLSIQQQQSCIQTPTLPTPSEMAIILGPNGGGSDGPAPIPLSMVHEMAGDARQQMVLREDEVAFTRERKHACTMCHKRFDRPSTLKKHLLVHTGEKAFQCDTCGRRFGVASNLNRHVRRCILKPVNALHSSSTSPEASVNRGRSTSSSPRSTTSSAKSATQKRRRRAPSPSRWIPNSLRSFILEATVKTSSVPLPPVRPSHWDGEERDSYDENVGFAPYHPREWERNPKLPGPGFSTGFGLGHKDMRNLGFAGWT</sequence>
<evidence type="ECO:0000256" key="3">
    <source>
        <dbReference type="ARBA" id="ARBA00022737"/>
    </source>
</evidence>
<evidence type="ECO:0000256" key="6">
    <source>
        <dbReference type="ARBA" id="ARBA00023242"/>
    </source>
</evidence>
<feature type="region of interest" description="Disordered" evidence="8">
    <location>
        <begin position="451"/>
        <end position="957"/>
    </location>
</feature>
<keyword evidence="2" id="KW-0479">Metal-binding</keyword>
<dbReference type="SUPFAM" id="SSF57667">
    <property type="entry name" value="beta-beta-alpha zinc fingers"/>
    <property type="match status" value="1"/>
</dbReference>
<evidence type="ECO:0000313" key="11">
    <source>
        <dbReference type="Proteomes" id="UP000054988"/>
    </source>
</evidence>
<feature type="domain" description="C2H2-type" evidence="9">
    <location>
        <begin position="1171"/>
        <end position="1207"/>
    </location>
</feature>
<dbReference type="Gene3D" id="3.20.20.80">
    <property type="entry name" value="Glycosidases"/>
    <property type="match status" value="1"/>
</dbReference>
<reference evidence="10 11" key="1">
    <citation type="submission" date="2015-12" db="EMBL/GenBank/DDBJ databases">
        <title>Draft genome sequence of Moniliophthora roreri, the causal agent of frosty pod rot of cacao.</title>
        <authorList>
            <person name="Aime M.C."/>
            <person name="Diaz-Valderrama J.R."/>
            <person name="Kijpornyongpan T."/>
            <person name="Phillips-Mora W."/>
        </authorList>
    </citation>
    <scope>NUCLEOTIDE SEQUENCE [LARGE SCALE GENOMIC DNA]</scope>
    <source>
        <strain evidence="10 11">MCA 2952</strain>
    </source>
</reference>
<organism evidence="10 11">
    <name type="scientific">Moniliophthora roreri</name>
    <name type="common">Frosty pod rot fungus</name>
    <name type="synonym">Monilia roreri</name>
    <dbReference type="NCBI Taxonomy" id="221103"/>
    <lineage>
        <taxon>Eukaryota</taxon>
        <taxon>Fungi</taxon>
        <taxon>Dikarya</taxon>
        <taxon>Basidiomycota</taxon>
        <taxon>Agaricomycotina</taxon>
        <taxon>Agaricomycetes</taxon>
        <taxon>Agaricomycetidae</taxon>
        <taxon>Agaricales</taxon>
        <taxon>Marasmiineae</taxon>
        <taxon>Marasmiaceae</taxon>
        <taxon>Moniliophthora</taxon>
    </lineage>
</organism>
<evidence type="ECO:0000256" key="7">
    <source>
        <dbReference type="PROSITE-ProRule" id="PRU00042"/>
    </source>
</evidence>
<feature type="compositionally biased region" description="Pro residues" evidence="8">
    <location>
        <begin position="607"/>
        <end position="618"/>
    </location>
</feature>
<protein>
    <recommendedName>
        <fullName evidence="9">C2H2-type domain-containing protein</fullName>
    </recommendedName>
</protein>
<dbReference type="Proteomes" id="UP000054988">
    <property type="component" value="Unassembled WGS sequence"/>
</dbReference>
<feature type="compositionally biased region" description="Polar residues" evidence="8">
    <location>
        <begin position="458"/>
        <end position="469"/>
    </location>
</feature>
<accession>A0A0W0F2M6</accession>
<feature type="domain" description="C2H2-type" evidence="9">
    <location>
        <begin position="1143"/>
        <end position="1170"/>
    </location>
</feature>
<feature type="compositionally biased region" description="Polar residues" evidence="8">
    <location>
        <begin position="538"/>
        <end position="565"/>
    </location>
</feature>
<comment type="subcellular location">
    <subcellularLocation>
        <location evidence="1">Nucleus</location>
    </subcellularLocation>
</comment>
<dbReference type="GO" id="GO:0000981">
    <property type="term" value="F:DNA-binding transcription factor activity, RNA polymerase II-specific"/>
    <property type="evidence" value="ECO:0007669"/>
    <property type="project" value="TreeGrafter"/>
</dbReference>
<comment type="caution">
    <text evidence="10">The sequence shown here is derived from an EMBL/GenBank/DDBJ whole genome shotgun (WGS) entry which is preliminary data.</text>
</comment>
<feature type="compositionally biased region" description="Polar residues" evidence="8">
    <location>
        <begin position="897"/>
        <end position="918"/>
    </location>
</feature>
<keyword evidence="4 7" id="KW-0863">Zinc-finger</keyword>
<feature type="compositionally biased region" description="Low complexity" evidence="8">
    <location>
        <begin position="619"/>
        <end position="632"/>
    </location>
</feature>
<dbReference type="SMART" id="SM00355">
    <property type="entry name" value="ZnF_C2H2"/>
    <property type="match status" value="2"/>
</dbReference>
<keyword evidence="5" id="KW-0862">Zinc</keyword>
<evidence type="ECO:0000313" key="10">
    <source>
        <dbReference type="EMBL" id="KTB30500.1"/>
    </source>
</evidence>
<evidence type="ECO:0000256" key="5">
    <source>
        <dbReference type="ARBA" id="ARBA00022833"/>
    </source>
</evidence>
<evidence type="ECO:0000256" key="8">
    <source>
        <dbReference type="SAM" id="MobiDB-lite"/>
    </source>
</evidence>
<evidence type="ECO:0000256" key="4">
    <source>
        <dbReference type="ARBA" id="ARBA00022771"/>
    </source>
</evidence>
<feature type="compositionally biased region" description="Low complexity" evidence="8">
    <location>
        <begin position="584"/>
        <end position="606"/>
    </location>
</feature>
<dbReference type="PROSITE" id="PS50157">
    <property type="entry name" value="ZINC_FINGER_C2H2_2"/>
    <property type="match status" value="2"/>
</dbReference>
<dbReference type="PROSITE" id="PS00028">
    <property type="entry name" value="ZINC_FINGER_C2H2_1"/>
    <property type="match status" value="1"/>
</dbReference>
<dbReference type="Pfam" id="PF00096">
    <property type="entry name" value="zf-C2H2"/>
    <property type="match status" value="2"/>
</dbReference>
<proteinExistence type="predicted"/>
<feature type="compositionally biased region" description="Low complexity" evidence="8">
    <location>
        <begin position="1216"/>
        <end position="1232"/>
    </location>
</feature>
<gene>
    <name evidence="10" type="ORF">WG66_16962</name>
</gene>
<feature type="compositionally biased region" description="Low complexity" evidence="8">
    <location>
        <begin position="737"/>
        <end position="758"/>
    </location>
</feature>
<feature type="compositionally biased region" description="Low complexity" evidence="8">
    <location>
        <begin position="685"/>
        <end position="697"/>
    </location>
</feature>
<dbReference type="FunFam" id="3.30.160.60:FF:000100">
    <property type="entry name" value="Zinc finger 45-like"/>
    <property type="match status" value="2"/>
</dbReference>
<evidence type="ECO:0000259" key="9">
    <source>
        <dbReference type="PROSITE" id="PS50157"/>
    </source>
</evidence>
<evidence type="ECO:0000256" key="2">
    <source>
        <dbReference type="ARBA" id="ARBA00022723"/>
    </source>
</evidence>
<dbReference type="PANTHER" id="PTHR24394">
    <property type="entry name" value="ZINC FINGER PROTEIN"/>
    <property type="match status" value="1"/>
</dbReference>
<dbReference type="InterPro" id="IPR013087">
    <property type="entry name" value="Znf_C2H2_type"/>
</dbReference>
<dbReference type="CDD" id="cd11576">
    <property type="entry name" value="GH99_GH71_like_2"/>
    <property type="match status" value="1"/>
</dbReference>
<keyword evidence="3" id="KW-0677">Repeat</keyword>
<dbReference type="PANTHER" id="PTHR24394:SF29">
    <property type="entry name" value="MYONEURIN"/>
    <property type="match status" value="1"/>
</dbReference>
<dbReference type="InterPro" id="IPR036236">
    <property type="entry name" value="Znf_C2H2_sf"/>
</dbReference>
<feature type="region of interest" description="Disordered" evidence="8">
    <location>
        <begin position="1201"/>
        <end position="1246"/>
    </location>
</feature>